<dbReference type="Gene3D" id="3.40.930.10">
    <property type="entry name" value="Mannitol-specific EII, Chain A"/>
    <property type="match status" value="1"/>
</dbReference>
<evidence type="ECO:0000256" key="1">
    <source>
        <dbReference type="ARBA" id="ARBA00004496"/>
    </source>
</evidence>
<evidence type="ECO:0000256" key="10">
    <source>
        <dbReference type="ARBA" id="ARBA00041175"/>
    </source>
</evidence>
<gene>
    <name evidence="15" type="ORF">I6N95_22425</name>
</gene>
<feature type="domain" description="PTS EIIA type-2" evidence="12">
    <location>
        <begin position="537"/>
        <end position="678"/>
    </location>
</feature>
<organism evidence="15 16">
    <name type="scientific">Vagococcus allomyrinae</name>
    <dbReference type="NCBI Taxonomy" id="2794353"/>
    <lineage>
        <taxon>Bacteria</taxon>
        <taxon>Bacillati</taxon>
        <taxon>Bacillota</taxon>
        <taxon>Bacilli</taxon>
        <taxon>Lactobacillales</taxon>
        <taxon>Enterococcaceae</taxon>
        <taxon>Vagococcus</taxon>
    </lineage>
</organism>
<dbReference type="SUPFAM" id="SSF63520">
    <property type="entry name" value="PTS-regulatory domain, PRD"/>
    <property type="match status" value="1"/>
</dbReference>
<dbReference type="InterPro" id="IPR036388">
    <property type="entry name" value="WH-like_DNA-bd_sf"/>
</dbReference>
<dbReference type="Gene3D" id="1.10.1790.10">
    <property type="entry name" value="PRD domain"/>
    <property type="match status" value="1"/>
</dbReference>
<dbReference type="PANTHER" id="PTHR36203:SF1">
    <property type="entry name" value="ASCORBATE-SPECIFIC PTS SYSTEM EIIA COMPONENT"/>
    <property type="match status" value="1"/>
</dbReference>
<dbReference type="SUPFAM" id="SSF55804">
    <property type="entry name" value="Phoshotransferase/anion transport protein"/>
    <property type="match status" value="1"/>
</dbReference>
<evidence type="ECO:0000256" key="6">
    <source>
        <dbReference type="ARBA" id="ARBA00022683"/>
    </source>
</evidence>
<dbReference type="EMBL" id="JAEEGA010000019">
    <property type="protein sequence ID" value="MBP1043789.1"/>
    <property type="molecule type" value="Genomic_DNA"/>
</dbReference>
<keyword evidence="2" id="KW-0813">Transport</keyword>
<keyword evidence="3" id="KW-0963">Cytoplasm</keyword>
<dbReference type="InterPro" id="IPR002178">
    <property type="entry name" value="PTS_EIIA_type-2_dom"/>
</dbReference>
<dbReference type="Proteomes" id="UP000674938">
    <property type="component" value="Unassembled WGS sequence"/>
</dbReference>
<dbReference type="InterPro" id="IPR036634">
    <property type="entry name" value="PRD_sf"/>
</dbReference>
<dbReference type="InterPro" id="IPR013011">
    <property type="entry name" value="PTS_EIIB_2"/>
</dbReference>
<keyword evidence="7" id="KW-0418">Kinase</keyword>
<dbReference type="CDD" id="cd05568">
    <property type="entry name" value="PTS_IIB_bgl_like"/>
    <property type="match status" value="1"/>
</dbReference>
<dbReference type="GO" id="GO:0006355">
    <property type="term" value="P:regulation of DNA-templated transcription"/>
    <property type="evidence" value="ECO:0007669"/>
    <property type="project" value="InterPro"/>
</dbReference>
<comment type="function">
    <text evidence="9">The phosphoenolpyruvate-dependent sugar phosphotransferase system (sugar PTS), a major carbohydrate active transport system, catalyzes the phosphorylation of incoming sugar substrates concomitantly with their translocation across the cell membrane. The enzyme II UlaABC PTS system is involved in ascorbate transport.</text>
</comment>
<evidence type="ECO:0000256" key="9">
    <source>
        <dbReference type="ARBA" id="ARBA00037387"/>
    </source>
</evidence>
<dbReference type="GO" id="GO:0008982">
    <property type="term" value="F:protein-N(PI)-phosphohistidine-sugar phosphotransferase activity"/>
    <property type="evidence" value="ECO:0007669"/>
    <property type="project" value="InterPro"/>
</dbReference>
<dbReference type="PROSITE" id="PS51372">
    <property type="entry name" value="PRD_2"/>
    <property type="match status" value="1"/>
</dbReference>
<dbReference type="GO" id="GO:0016301">
    <property type="term" value="F:kinase activity"/>
    <property type="evidence" value="ECO:0007669"/>
    <property type="project" value="UniProtKB-KW"/>
</dbReference>
<evidence type="ECO:0000256" key="3">
    <source>
        <dbReference type="ARBA" id="ARBA00022490"/>
    </source>
</evidence>
<dbReference type="Pfam" id="PF00359">
    <property type="entry name" value="PTS_EIIA_2"/>
    <property type="match status" value="1"/>
</dbReference>
<name>A0A940P8R0_9ENTE</name>
<evidence type="ECO:0000259" key="14">
    <source>
        <dbReference type="PROSITE" id="PS51372"/>
    </source>
</evidence>
<feature type="domain" description="PTS EIIB type-2" evidence="13">
    <location>
        <begin position="391"/>
        <end position="478"/>
    </location>
</feature>
<dbReference type="GO" id="GO:0005737">
    <property type="term" value="C:cytoplasm"/>
    <property type="evidence" value="ECO:0007669"/>
    <property type="project" value="UniProtKB-SubCell"/>
</dbReference>
<dbReference type="PANTHER" id="PTHR36203">
    <property type="entry name" value="ASCORBATE-SPECIFIC PTS SYSTEM EIIA COMPONENT"/>
    <property type="match status" value="1"/>
</dbReference>
<dbReference type="Pfam" id="PF05043">
    <property type="entry name" value="Mga"/>
    <property type="match status" value="1"/>
</dbReference>
<dbReference type="AlphaFoldDB" id="A0A940P8R0"/>
<dbReference type="RefSeq" id="WP_209531628.1">
    <property type="nucleotide sequence ID" value="NZ_JAEEGA010000019.1"/>
</dbReference>
<feature type="domain" description="PRD" evidence="14">
    <location>
        <begin position="276"/>
        <end position="386"/>
    </location>
</feature>
<evidence type="ECO:0000256" key="7">
    <source>
        <dbReference type="ARBA" id="ARBA00022777"/>
    </source>
</evidence>
<evidence type="ECO:0000313" key="16">
    <source>
        <dbReference type="Proteomes" id="UP000674938"/>
    </source>
</evidence>
<reference evidence="15" key="1">
    <citation type="submission" date="2020-12" db="EMBL/GenBank/DDBJ databases">
        <title>Vagococcus allomyrinae sp. nov. and Enterococcus lavae sp. nov., isolated from the larvae of Allomyrina dichotoma.</title>
        <authorList>
            <person name="Lee S.D."/>
        </authorList>
    </citation>
    <scope>NUCLEOTIDE SEQUENCE</scope>
    <source>
        <strain evidence="15">BWB3-3</strain>
    </source>
</reference>
<keyword evidence="5" id="KW-0808">Transferase</keyword>
<keyword evidence="16" id="KW-1185">Reference proteome</keyword>
<dbReference type="PROSITE" id="PS51094">
    <property type="entry name" value="PTS_EIIA_TYPE_2"/>
    <property type="match status" value="1"/>
</dbReference>
<evidence type="ECO:0000259" key="12">
    <source>
        <dbReference type="PROSITE" id="PS51094"/>
    </source>
</evidence>
<comment type="caution">
    <text evidence="15">The sequence shown here is derived from an EMBL/GenBank/DDBJ whole genome shotgun (WGS) entry which is preliminary data.</text>
</comment>
<evidence type="ECO:0000256" key="8">
    <source>
        <dbReference type="ARBA" id="ARBA00023159"/>
    </source>
</evidence>
<accession>A0A940P8R0</accession>
<dbReference type="PROSITE" id="PS51099">
    <property type="entry name" value="PTS_EIIB_TYPE_2"/>
    <property type="match status" value="1"/>
</dbReference>
<dbReference type="InterPro" id="IPR007737">
    <property type="entry name" value="Mga_HTH"/>
</dbReference>
<keyword evidence="6" id="KW-0598">Phosphotransferase system</keyword>
<keyword evidence="4" id="KW-0597">Phosphoprotein</keyword>
<dbReference type="Pfam" id="PF00874">
    <property type="entry name" value="PRD"/>
    <property type="match status" value="1"/>
</dbReference>
<dbReference type="InterPro" id="IPR011608">
    <property type="entry name" value="PRD"/>
</dbReference>
<dbReference type="GO" id="GO:0009401">
    <property type="term" value="P:phosphoenolpyruvate-dependent sugar phosphotransferase system"/>
    <property type="evidence" value="ECO:0007669"/>
    <property type="project" value="UniProtKB-KW"/>
</dbReference>
<evidence type="ECO:0000256" key="4">
    <source>
        <dbReference type="ARBA" id="ARBA00022553"/>
    </source>
</evidence>
<evidence type="ECO:0000313" key="15">
    <source>
        <dbReference type="EMBL" id="MBP1043789.1"/>
    </source>
</evidence>
<dbReference type="InterPro" id="IPR016152">
    <property type="entry name" value="PTrfase/Anion_transptr"/>
</dbReference>
<evidence type="ECO:0000256" key="5">
    <source>
        <dbReference type="ARBA" id="ARBA00022679"/>
    </source>
</evidence>
<protein>
    <recommendedName>
        <fullName evidence="10">Ascorbate-specific PTS system EIIA component</fullName>
    </recommendedName>
    <alternativeName>
        <fullName evidence="11">Ascorbate-specific phosphotransferase enzyme IIA component</fullName>
    </alternativeName>
</protein>
<comment type="subcellular location">
    <subcellularLocation>
        <location evidence="1">Cytoplasm</location>
    </subcellularLocation>
</comment>
<dbReference type="InterPro" id="IPR051351">
    <property type="entry name" value="Ascorbate-PTS_EIIA_comp"/>
</dbReference>
<evidence type="ECO:0000259" key="13">
    <source>
        <dbReference type="PROSITE" id="PS51099"/>
    </source>
</evidence>
<proteinExistence type="predicted"/>
<sequence>MKMDSMTIEMIEMIVNKSGISMMTLLSELGMTKGQLTYRLKKINEQLMQAELPVIQRKNQRLYIELTMLEKKQFIENCSSLIHFSDQERLDYILLMLIFNRNQRLASMAETLIVSKNTVLSDMRKIKQLLRNQGLDLIYSRKNSYAISGKELDIRRLAITLLKEVIEDRVVFHTIQQVLKIDQKLIHKIETKIGELEQKLNVFFSEGKLIQLSYVIYMCVWRTSRGEALKVEWLEKYVDLSVHQKISEIFSEFSLSENELQFITIQILGTNTIQNNVSLKDQRLMAAIFQSVANFERLSITQLEEREELCDSLYQHLIPAIYRIKFGVPDFNSLSEQVIQEYDYFHDFVRTSIQPIEELMDLRFPEQELAYLTIIFLSFLKEELRELKAKQTAIVVCIHGISVSRLLLETLKELFPQLHFIRFISLREFYEQEPAADFIFSTVYLDTDRQTFIIKHFLSEYEKRELKQKVESELNGIETNNLPAVVSTDKLIGLIERYGNIADKEHLEKALNNYLSSLEYEETISETDPTSKNSLLDLLPLNHIQFYDKPLSLAESILLAGKPLVNEGLIEPKYLDKIIADYNPEYPYFVVAPETAIPHAGFEDGVNKLSMSLLKLTHPVAFSQELSVRLIVLIAPEDQKGHMNAVSTFYTLVHNSLHLKNILSTNYEKELRKYLEKVLQEVNQEYVFK</sequence>
<dbReference type="Gene3D" id="1.10.10.10">
    <property type="entry name" value="Winged helix-like DNA-binding domain superfamily/Winged helix DNA-binding domain"/>
    <property type="match status" value="1"/>
</dbReference>
<keyword evidence="8" id="KW-0010">Activator</keyword>
<evidence type="ECO:0000256" key="11">
    <source>
        <dbReference type="ARBA" id="ARBA00042072"/>
    </source>
</evidence>
<evidence type="ECO:0000256" key="2">
    <source>
        <dbReference type="ARBA" id="ARBA00022448"/>
    </source>
</evidence>